<gene>
    <name evidence="1" type="primary">BQ5605_C008g05340</name>
    <name evidence="1" type="ORF">BQ5605_C008G05340</name>
</gene>
<dbReference type="AlphaFoldDB" id="A0A2X0MGY9"/>
<name>A0A2X0MGY9_9BASI</name>
<sequence length="87" mass="10142">MGTSRAFALRWPWTQCNSSSEKSGTVRLCALGVRSCFGPDWLRESAFMRRQNWDSEQQNNILVNFTDCVNGTRFNQEQNEQYKMRGL</sequence>
<dbReference type="Proteomes" id="UP000249464">
    <property type="component" value="Unassembled WGS sequence"/>
</dbReference>
<evidence type="ECO:0000313" key="2">
    <source>
        <dbReference type="Proteomes" id="UP000249464"/>
    </source>
</evidence>
<dbReference type="EMBL" id="FQNC01000048">
    <property type="protein sequence ID" value="SGY80259.1"/>
    <property type="molecule type" value="Genomic_DNA"/>
</dbReference>
<keyword evidence="2" id="KW-1185">Reference proteome</keyword>
<organism evidence="1 2">
    <name type="scientific">Microbotryum silenes-dioicae</name>
    <dbReference type="NCBI Taxonomy" id="796604"/>
    <lineage>
        <taxon>Eukaryota</taxon>
        <taxon>Fungi</taxon>
        <taxon>Dikarya</taxon>
        <taxon>Basidiomycota</taxon>
        <taxon>Pucciniomycotina</taxon>
        <taxon>Microbotryomycetes</taxon>
        <taxon>Microbotryales</taxon>
        <taxon>Microbotryaceae</taxon>
        <taxon>Microbotryum</taxon>
    </lineage>
</organism>
<reference evidence="1 2" key="1">
    <citation type="submission" date="2016-11" db="EMBL/GenBank/DDBJ databases">
        <authorList>
            <person name="Jaros S."/>
            <person name="Januszkiewicz K."/>
            <person name="Wedrychowicz H."/>
        </authorList>
    </citation>
    <scope>NUCLEOTIDE SEQUENCE [LARGE SCALE GENOMIC DNA]</scope>
</reference>
<accession>A0A2X0MGY9</accession>
<protein>
    <submittedName>
        <fullName evidence="1">BQ5605_C008g05340 protein</fullName>
    </submittedName>
</protein>
<proteinExistence type="predicted"/>
<evidence type="ECO:0000313" key="1">
    <source>
        <dbReference type="EMBL" id="SGY80259.1"/>
    </source>
</evidence>